<organism evidence="2 3">
    <name type="scientific">Streptomyces griseochromogenes</name>
    <dbReference type="NCBI Taxonomy" id="68214"/>
    <lineage>
        <taxon>Bacteria</taxon>
        <taxon>Bacillati</taxon>
        <taxon>Actinomycetota</taxon>
        <taxon>Actinomycetes</taxon>
        <taxon>Kitasatosporales</taxon>
        <taxon>Streptomycetaceae</taxon>
        <taxon>Streptomyces</taxon>
    </lineage>
</organism>
<feature type="compositionally biased region" description="Basic residues" evidence="1">
    <location>
        <begin position="87"/>
        <end position="103"/>
    </location>
</feature>
<feature type="compositionally biased region" description="Basic residues" evidence="1">
    <location>
        <begin position="111"/>
        <end position="122"/>
    </location>
</feature>
<keyword evidence="3" id="KW-1185">Reference proteome</keyword>
<gene>
    <name evidence="2" type="ORF">J2Z21_007307</name>
</gene>
<protein>
    <submittedName>
        <fullName evidence="2">Uncharacterized protein</fullName>
    </submittedName>
</protein>
<evidence type="ECO:0000256" key="1">
    <source>
        <dbReference type="SAM" id="MobiDB-lite"/>
    </source>
</evidence>
<comment type="caution">
    <text evidence="2">The sequence shown here is derived from an EMBL/GenBank/DDBJ whole genome shotgun (WGS) entry which is preliminary data.</text>
</comment>
<dbReference type="EMBL" id="JAGGLP010000020">
    <property type="protein sequence ID" value="MBP2054304.1"/>
    <property type="molecule type" value="Genomic_DNA"/>
</dbReference>
<dbReference type="RefSeq" id="WP_237281569.1">
    <property type="nucleotide sequence ID" value="NZ_CP016279.1"/>
</dbReference>
<reference evidence="2 3" key="1">
    <citation type="submission" date="2021-03" db="EMBL/GenBank/DDBJ databases">
        <title>Genomic Encyclopedia of Type Strains, Phase IV (KMG-IV): sequencing the most valuable type-strain genomes for metagenomic binning, comparative biology and taxonomic classification.</title>
        <authorList>
            <person name="Goeker M."/>
        </authorList>
    </citation>
    <scope>NUCLEOTIDE SEQUENCE [LARGE SCALE GENOMIC DNA]</scope>
    <source>
        <strain evidence="2 3">DSM 40499</strain>
    </source>
</reference>
<name>A0ABS4M4G1_9ACTN</name>
<accession>A0ABS4M4G1</accession>
<sequence>MIADAREQSPTPRWACDHGRYVTGTPTDRDFLAAYARYNFNDGSAEKITCPVLVCEATADLFCSADEESDPRKLYRHLISAEEAPRLHRGGRRRRPLSPRRRPPGGGAHLRLARRDRLKPRSIAHSTDRPESMTRRAKVLNGT</sequence>
<dbReference type="Proteomes" id="UP001519309">
    <property type="component" value="Unassembled WGS sequence"/>
</dbReference>
<evidence type="ECO:0000313" key="2">
    <source>
        <dbReference type="EMBL" id="MBP2054304.1"/>
    </source>
</evidence>
<feature type="region of interest" description="Disordered" evidence="1">
    <location>
        <begin position="82"/>
        <end position="143"/>
    </location>
</feature>
<proteinExistence type="predicted"/>
<evidence type="ECO:0000313" key="3">
    <source>
        <dbReference type="Proteomes" id="UP001519309"/>
    </source>
</evidence>